<evidence type="ECO:0000256" key="3">
    <source>
        <dbReference type="ARBA" id="ARBA00023315"/>
    </source>
</evidence>
<feature type="domain" description="Phospholipid/glycerol acyltransferase" evidence="6">
    <location>
        <begin position="76"/>
        <end position="193"/>
    </location>
</feature>
<dbReference type="Proteomes" id="UP000191024">
    <property type="component" value="Chromosome A"/>
</dbReference>
<dbReference type="PROSITE" id="PS51257">
    <property type="entry name" value="PROKAR_LIPOPROTEIN"/>
    <property type="match status" value="1"/>
</dbReference>
<keyword evidence="3 4" id="KW-0012">Acyltransferase</keyword>
<feature type="compositionally biased region" description="Basic and acidic residues" evidence="5">
    <location>
        <begin position="305"/>
        <end position="314"/>
    </location>
</feature>
<keyword evidence="4" id="KW-0443">Lipid metabolism</keyword>
<sequence length="314" mass="34602">MGVWQKILFYFKATLAVTVLSACALYGVIASVILTCIGQQRLAQWTTARSFYHVVGAVLGIDVRVINAENLEKLPAIFVSNHQSALDILMLGRTFPQGCTVTAKKSLKWVPFLGWFMALSGTLFLDRGNREKSVRTLNKALRQLHSEKRGLWIFPEGTRSHSSKICLLPFKKGAFHLAQQGKIPIIPVAVSNTSTLLSSKYKVFNRGVITVKVLDPIPTADLKPEDVGALTNKVRDLLQKEIEQLGYSEAIVDTDLPPEAKSVLTSSSEVSDVSDAEQDDSTSSKDTVEEVVETLEHEEEDGEQAEDRDVAEAE</sequence>
<comment type="similarity">
    <text evidence="1 4">Belongs to the 1-acyl-sn-glycerol-3-phosphate acyltransferase family.</text>
</comment>
<dbReference type="GO" id="GO:0003841">
    <property type="term" value="F:1-acylglycerol-3-phosphate O-acyltransferase activity"/>
    <property type="evidence" value="ECO:0007669"/>
    <property type="project" value="UniProtKB-UniRule"/>
</dbReference>
<dbReference type="SUPFAM" id="SSF69593">
    <property type="entry name" value="Glycerol-3-phosphate (1)-acyltransferase"/>
    <property type="match status" value="1"/>
</dbReference>
<protein>
    <recommendedName>
        <fullName evidence="4">1-acyl-sn-glycerol-3-phosphate acyltransferase</fullName>
        <ecNumber evidence="4">2.3.1.51</ecNumber>
    </recommendedName>
</protein>
<name>A0A1G4IN21_9SACH</name>
<dbReference type="GO" id="GO:0006654">
    <property type="term" value="P:phosphatidic acid biosynthetic process"/>
    <property type="evidence" value="ECO:0007669"/>
    <property type="project" value="TreeGrafter"/>
</dbReference>
<keyword evidence="2 4" id="KW-0808">Transferase</keyword>
<dbReference type="CDD" id="cd07989">
    <property type="entry name" value="LPLAT_AGPAT-like"/>
    <property type="match status" value="1"/>
</dbReference>
<dbReference type="InterPro" id="IPR002123">
    <property type="entry name" value="Plipid/glycerol_acylTrfase"/>
</dbReference>
<keyword evidence="4" id="KW-0594">Phospholipid biosynthesis</keyword>
<gene>
    <name evidence="7" type="ORF">LAMI_0A03026G</name>
</gene>
<reference evidence="7 8" key="1">
    <citation type="submission" date="2016-03" db="EMBL/GenBank/DDBJ databases">
        <authorList>
            <person name="Devillers H."/>
        </authorList>
    </citation>
    <scope>NUCLEOTIDE SEQUENCE [LARGE SCALE GENOMIC DNA]</scope>
    <source>
        <strain evidence="7">CBS 11717</strain>
    </source>
</reference>
<evidence type="ECO:0000256" key="5">
    <source>
        <dbReference type="SAM" id="MobiDB-lite"/>
    </source>
</evidence>
<comment type="catalytic activity">
    <reaction evidence="4">
        <text>a 1-acyl-sn-glycero-3-phosphate + an acyl-CoA = a 1,2-diacyl-sn-glycero-3-phosphate + CoA</text>
        <dbReference type="Rhea" id="RHEA:19709"/>
        <dbReference type="ChEBI" id="CHEBI:57287"/>
        <dbReference type="ChEBI" id="CHEBI:57970"/>
        <dbReference type="ChEBI" id="CHEBI:58342"/>
        <dbReference type="ChEBI" id="CHEBI:58608"/>
        <dbReference type="EC" id="2.3.1.51"/>
    </reaction>
</comment>
<evidence type="ECO:0000313" key="7">
    <source>
        <dbReference type="EMBL" id="SCU77991.1"/>
    </source>
</evidence>
<feature type="region of interest" description="Disordered" evidence="5">
    <location>
        <begin position="261"/>
        <end position="314"/>
    </location>
</feature>
<dbReference type="InterPro" id="IPR004552">
    <property type="entry name" value="AGP_acyltrans"/>
</dbReference>
<dbReference type="STRING" id="1230905.A0A1G4IN21"/>
<evidence type="ECO:0000256" key="2">
    <source>
        <dbReference type="ARBA" id="ARBA00022679"/>
    </source>
</evidence>
<dbReference type="AlphaFoldDB" id="A0A1G4IN21"/>
<dbReference type="Pfam" id="PF01553">
    <property type="entry name" value="Acyltransferase"/>
    <property type="match status" value="1"/>
</dbReference>
<dbReference type="GO" id="GO:0016020">
    <property type="term" value="C:membrane"/>
    <property type="evidence" value="ECO:0007669"/>
    <property type="project" value="InterPro"/>
</dbReference>
<dbReference type="PANTHER" id="PTHR10434:SF11">
    <property type="entry name" value="1-ACYL-SN-GLYCEROL-3-PHOSPHATE ACYLTRANSFERASE"/>
    <property type="match status" value="1"/>
</dbReference>
<accession>A0A1G4IN21</accession>
<dbReference type="PANTHER" id="PTHR10434">
    <property type="entry name" value="1-ACYL-SN-GLYCEROL-3-PHOSPHATE ACYLTRANSFERASE"/>
    <property type="match status" value="1"/>
</dbReference>
<keyword evidence="8" id="KW-1185">Reference proteome</keyword>
<keyword evidence="4" id="KW-1208">Phospholipid metabolism</keyword>
<evidence type="ECO:0000259" key="6">
    <source>
        <dbReference type="SMART" id="SM00563"/>
    </source>
</evidence>
<proteinExistence type="inferred from homology"/>
<evidence type="ECO:0000256" key="4">
    <source>
        <dbReference type="RuleBase" id="RU361267"/>
    </source>
</evidence>
<keyword evidence="4" id="KW-0444">Lipid biosynthesis</keyword>
<comment type="domain">
    <text evidence="4">The HXXXXD motif is essential for acyltransferase activity and may constitute the binding site for the phosphate moiety of the glycerol-3-phosphate.</text>
</comment>
<dbReference type="OrthoDB" id="202234at2759"/>
<dbReference type="EMBL" id="LT598462">
    <property type="protein sequence ID" value="SCU77991.1"/>
    <property type="molecule type" value="Genomic_DNA"/>
</dbReference>
<evidence type="ECO:0000256" key="1">
    <source>
        <dbReference type="ARBA" id="ARBA00008655"/>
    </source>
</evidence>
<organism evidence="7 8">
    <name type="scientific">Lachancea mirantina</name>
    <dbReference type="NCBI Taxonomy" id="1230905"/>
    <lineage>
        <taxon>Eukaryota</taxon>
        <taxon>Fungi</taxon>
        <taxon>Dikarya</taxon>
        <taxon>Ascomycota</taxon>
        <taxon>Saccharomycotina</taxon>
        <taxon>Saccharomycetes</taxon>
        <taxon>Saccharomycetales</taxon>
        <taxon>Saccharomycetaceae</taxon>
        <taxon>Lachancea</taxon>
    </lineage>
</organism>
<dbReference type="NCBIfam" id="TIGR00530">
    <property type="entry name" value="AGP_acyltrn"/>
    <property type="match status" value="1"/>
</dbReference>
<feature type="compositionally biased region" description="Acidic residues" evidence="5">
    <location>
        <begin position="289"/>
        <end position="304"/>
    </location>
</feature>
<dbReference type="SMART" id="SM00563">
    <property type="entry name" value="PlsC"/>
    <property type="match status" value="1"/>
</dbReference>
<dbReference type="EC" id="2.3.1.51" evidence="4"/>
<dbReference type="GO" id="GO:0005783">
    <property type="term" value="C:endoplasmic reticulum"/>
    <property type="evidence" value="ECO:0007669"/>
    <property type="project" value="TreeGrafter"/>
</dbReference>
<evidence type="ECO:0000313" key="8">
    <source>
        <dbReference type="Proteomes" id="UP000191024"/>
    </source>
</evidence>